<dbReference type="Proteomes" id="UP000189796">
    <property type="component" value="Chromosome I"/>
</dbReference>
<dbReference type="Pfam" id="PF09523">
    <property type="entry name" value="DUF2390"/>
    <property type="match status" value="1"/>
</dbReference>
<dbReference type="EMBL" id="LT670817">
    <property type="protein sequence ID" value="SHH56796.1"/>
    <property type="molecule type" value="Genomic_DNA"/>
</dbReference>
<dbReference type="OrthoDB" id="7875767at2"/>
<reference evidence="1 2" key="1">
    <citation type="submission" date="2016-11" db="EMBL/GenBank/DDBJ databases">
        <authorList>
            <person name="Jaros S."/>
            <person name="Januszkiewicz K."/>
            <person name="Wedrychowicz H."/>
        </authorList>
    </citation>
    <scope>NUCLEOTIDE SEQUENCE [LARGE SCALE GENOMIC DNA]</scope>
    <source>
        <strain evidence="1 2">GAS138</strain>
    </source>
</reference>
<name>A0A1M5U1R9_9BRAD</name>
<evidence type="ECO:0000313" key="2">
    <source>
        <dbReference type="Proteomes" id="UP000189796"/>
    </source>
</evidence>
<proteinExistence type="predicted"/>
<organism evidence="1 2">
    <name type="scientific">Bradyrhizobium erythrophlei</name>
    <dbReference type="NCBI Taxonomy" id="1437360"/>
    <lineage>
        <taxon>Bacteria</taxon>
        <taxon>Pseudomonadati</taxon>
        <taxon>Pseudomonadota</taxon>
        <taxon>Alphaproteobacteria</taxon>
        <taxon>Hyphomicrobiales</taxon>
        <taxon>Nitrobacteraceae</taxon>
        <taxon>Bradyrhizobium</taxon>
    </lineage>
</organism>
<accession>A0A1M5U1R9</accession>
<evidence type="ECO:0000313" key="1">
    <source>
        <dbReference type="EMBL" id="SHH56796.1"/>
    </source>
</evidence>
<dbReference type="InterPro" id="IPR012659">
    <property type="entry name" value="CHP02444"/>
</dbReference>
<sequence>MADPGQAIDSESWDFALKLYAEPGIADACLRLQAECSVDVMMLLMATFAAVRRGVVLTPSEIADMDAACRPWREQIVLPLRALRTRLKAGPAPAPSEGTEKLRSSIKAAELSAERLQNVVLAHWLENKSPASRAVERADLVAVLLALVRFASQSHRGAPIDAQLPATIVDAALRLSG</sequence>
<protein>
    <submittedName>
        <fullName evidence="1">TIGR02444 family protein</fullName>
    </submittedName>
</protein>
<dbReference type="AlphaFoldDB" id="A0A1M5U1R9"/>
<dbReference type="RefSeq" id="WP_079603898.1">
    <property type="nucleotide sequence ID" value="NZ_LT670817.1"/>
</dbReference>
<gene>
    <name evidence="1" type="ORF">SAMN05443248_5243</name>
</gene>
<dbReference type="NCBIfam" id="TIGR02444">
    <property type="entry name" value="TIGR02444 family protein"/>
    <property type="match status" value="1"/>
</dbReference>